<dbReference type="AlphaFoldDB" id="A0A7W7RWN1"/>
<keyword evidence="2" id="KW-0472">Membrane</keyword>
<dbReference type="Gene3D" id="2.60.120.260">
    <property type="entry name" value="Galactose-binding domain-like"/>
    <property type="match status" value="1"/>
</dbReference>
<dbReference type="EMBL" id="JACHJU010000001">
    <property type="protein sequence ID" value="MBB4939530.1"/>
    <property type="molecule type" value="Genomic_DNA"/>
</dbReference>
<feature type="region of interest" description="Disordered" evidence="1">
    <location>
        <begin position="320"/>
        <end position="396"/>
    </location>
</feature>
<evidence type="ECO:0000256" key="2">
    <source>
        <dbReference type="SAM" id="Phobius"/>
    </source>
</evidence>
<gene>
    <name evidence="3" type="ORF">FHR32_003835</name>
</gene>
<name>A0A7W7RWN1_9ACTN</name>
<proteinExistence type="predicted"/>
<dbReference type="Proteomes" id="UP000534286">
    <property type="component" value="Unassembled WGS sequence"/>
</dbReference>
<evidence type="ECO:0000313" key="3">
    <source>
        <dbReference type="EMBL" id="MBB4939530.1"/>
    </source>
</evidence>
<reference evidence="3 4" key="1">
    <citation type="submission" date="2020-08" db="EMBL/GenBank/DDBJ databases">
        <title>Sequencing the genomes of 1000 actinobacteria strains.</title>
        <authorList>
            <person name="Klenk H.-P."/>
        </authorList>
    </citation>
    <scope>NUCLEOTIDE SEQUENCE [LARGE SCALE GENOMIC DNA]</scope>
    <source>
        <strain evidence="3 4">DSM 43023</strain>
    </source>
</reference>
<comment type="caution">
    <text evidence="3">The sequence shown here is derived from an EMBL/GenBank/DDBJ whole genome shotgun (WGS) entry which is preliminary data.</text>
</comment>
<keyword evidence="2" id="KW-0812">Transmembrane</keyword>
<evidence type="ECO:0000256" key="1">
    <source>
        <dbReference type="SAM" id="MobiDB-lite"/>
    </source>
</evidence>
<sequence>MGVGVLAGAGTALPAEADFISPEHQNVNYSCEIGKLVPSAGSGILDARVSIPTVGYVGRALEMKWLITNSTLVSPAVYAFGGRVNVTGTVEMRGAIKGQAYSLGVSDQGELAENGPLKMPTELLGQGSSPDDGDVEITPGEVWVDFTPPIKKKTLLDTEGSVVAPSPASPKTDALYYIGADWLASSDRTAEWNDHNRDVHYANSGTAEVHFEGTGIKFFSEKYSEWGELSAEIDGKEYKISAGVSKNPDGTPSAVLGQQLLWSVDNLNYGKHILRLKKISGKYLVIDTFEVLNGALNSPPPYFRTICKPKNATPVKVKVEKAPTPTPTPTPTTPRPTVTVTATPPNGSSTTTSTPKPTLTVTATVTPTRATPTTPQVAVTPSGGAQTGEAPDGPSSGAGLIGAGAVMVFGSAWGGVALKRRRAAYVRGQG</sequence>
<dbReference type="RefSeq" id="WP_184756687.1">
    <property type="nucleotide sequence ID" value="NZ_BAABEK010000007.1"/>
</dbReference>
<feature type="compositionally biased region" description="Pro residues" evidence="1">
    <location>
        <begin position="324"/>
        <end position="334"/>
    </location>
</feature>
<feature type="transmembrane region" description="Helical" evidence="2">
    <location>
        <begin position="397"/>
        <end position="418"/>
    </location>
</feature>
<accession>A0A7W7RWN1</accession>
<keyword evidence="2" id="KW-1133">Transmembrane helix</keyword>
<evidence type="ECO:0000313" key="4">
    <source>
        <dbReference type="Proteomes" id="UP000534286"/>
    </source>
</evidence>
<protein>
    <submittedName>
        <fullName evidence="3">Uncharacterized protein</fullName>
    </submittedName>
</protein>
<feature type="compositionally biased region" description="Low complexity" evidence="1">
    <location>
        <begin position="335"/>
        <end position="382"/>
    </location>
</feature>
<keyword evidence="4" id="KW-1185">Reference proteome</keyword>
<organism evidence="3 4">
    <name type="scientific">Streptosporangium album</name>
    <dbReference type="NCBI Taxonomy" id="47479"/>
    <lineage>
        <taxon>Bacteria</taxon>
        <taxon>Bacillati</taxon>
        <taxon>Actinomycetota</taxon>
        <taxon>Actinomycetes</taxon>
        <taxon>Streptosporangiales</taxon>
        <taxon>Streptosporangiaceae</taxon>
        <taxon>Streptosporangium</taxon>
    </lineage>
</organism>